<dbReference type="EMBL" id="FOTO01000020">
    <property type="protein sequence ID" value="SFM19629.1"/>
    <property type="molecule type" value="Genomic_DNA"/>
</dbReference>
<gene>
    <name evidence="1" type="ORF">SAMN05421830_1202</name>
</gene>
<sequence length="1261" mass="143359">MRWTTATQLDRWADTRLSQGQLPHLVRRLIMASCTTLRPAQIPVHDSISRPGWDGILAARDDEGNEFIPQGVSVWEFGTNRNINQKANEDFGNRKDQPGVGIIPAETTFMFVTPRRWLKKQEWEEAKRQEGPWRDVRAYDAEDLELWLESSPAVGAWWAKELGFVPPDAISLNGWWEEWSSVTNPVLTPPLILAGRENETLKLGKWIEAAPSILTLKSLSPDESVAFFAAFVQNLPDDQKQVVEARTFISGSQEFLRQFVPTKRPHIVVTLQTEIGIASSLVRYGHYVLLCVGNEVPDGGQYLKLDRPAREPFINQLKMMGLGEDKCKKLADSTGRSFSILRRRLAPSGMLSSPEWALPDNGPLLIPALLANKWDEHNKHDRQALAELGGRPYEELSAVWARWRNVSDSPFTCVGSSWKLTSTEDAWTMLARFLTGPDLDRFEQVVRTVLGMDHPKYELEPDKRWYAALYNKQRPYSDRIIEGLAHSINRMGTIRHDDAPDQTIFLQSRARSLVQYLLYDATGVRWASSARCLPDLAEASPLQFLAALEHSLVQDDPPVMEMFTEEGFMGASTHTNLLWALETLAWFPEHFGRVVLALAQLSRLDPGGQMSNRSGNSLRSILWPIAPQSTTTQEQRVETLRMLHDRESDAFWKVVLRLLPDNLASWTDNPRPKFREDIAPCPRTYSPYLLGREWDAIADLVLEKIADIPVHWPKLWQKYPDLSPPSRKNAREIFQRCIPAINQTQTTCLEIVKELRNILNLHRSYTDAEWALPEEELESIETIFHQIGSNGLYKYAWLFVFGYPEFLDGGDITDDQYGARVQIARENAVLDIFTHFGFHGIIELSTIVKHPGSIAFSLRLVEEQWNLEESIYPLLNMPEDSAQYAFATGYISSQIYPLENNNFARLSQNARDEQWGASAMKALFRQAPTRRIVWDLLEEFPEEVQEDYWNKAYPDFGAAEEEDILYALSSYLQYANAAIALKAIASHGKFLPTGMLIQVLECCLTHQNQLNKRLEHMSSYYIDVAFKELKKRTDLHEMTVGLLEWRYLPAIDQGEPLTLALHTSLAKSPNLFIDFLAMAYRPDEAEEPEKDLSDQQTRSAVNASRFLSMWANPPGTDDNGKIDIETLSGWIADVRLRAKERGYLSSCDYTLGGLLGRFVGPEPTGEAWPPAEICRILEELNSRDMDDSFCSSICYGRGVISRSMNEGGAQERKLAASFSKSAEGVGKQWPRTSGILRIIAESYEKNAIREDSEVKRRDLKL</sequence>
<name>A0A8G2F9F4_DESNO</name>
<comment type="caution">
    <text evidence="1">The sequence shown here is derived from an EMBL/GenBank/DDBJ whole genome shotgun (WGS) entry which is preliminary data.</text>
</comment>
<organism evidence="1 2">
    <name type="scientific">Desulfomicrobium norvegicum (strain DSM 1741 / NCIMB 8310)</name>
    <name type="common">Desulfovibrio baculatus (strain Norway 4)</name>
    <name type="synonym">Desulfovibrio desulfuricans (strain Norway 4)</name>
    <dbReference type="NCBI Taxonomy" id="52561"/>
    <lineage>
        <taxon>Bacteria</taxon>
        <taxon>Pseudomonadati</taxon>
        <taxon>Thermodesulfobacteriota</taxon>
        <taxon>Desulfovibrionia</taxon>
        <taxon>Desulfovibrionales</taxon>
        <taxon>Desulfomicrobiaceae</taxon>
        <taxon>Desulfomicrobium</taxon>
    </lineage>
</organism>
<evidence type="ECO:0000313" key="2">
    <source>
        <dbReference type="Proteomes" id="UP000199581"/>
    </source>
</evidence>
<accession>A0A8G2F9F4</accession>
<keyword evidence="2" id="KW-1185">Reference proteome</keyword>
<protein>
    <submittedName>
        <fullName evidence="1">Uncharacterized protein</fullName>
    </submittedName>
</protein>
<dbReference type="AlphaFoldDB" id="A0A8G2F9F4"/>
<evidence type="ECO:0000313" key="1">
    <source>
        <dbReference type="EMBL" id="SFM19629.1"/>
    </source>
</evidence>
<reference evidence="1 2" key="1">
    <citation type="submission" date="2016-10" db="EMBL/GenBank/DDBJ databases">
        <authorList>
            <person name="Varghese N."/>
            <person name="Submissions S."/>
        </authorList>
    </citation>
    <scope>NUCLEOTIDE SEQUENCE [LARGE SCALE GENOMIC DNA]</scope>
    <source>
        <strain evidence="1 2">DSM 1741</strain>
    </source>
</reference>
<proteinExistence type="predicted"/>
<dbReference type="Proteomes" id="UP000199581">
    <property type="component" value="Unassembled WGS sequence"/>
</dbReference>